<protein>
    <submittedName>
        <fullName evidence="2">Uncharacterized protein</fullName>
    </submittedName>
</protein>
<accession>A0AAV6VG69</accession>
<comment type="caution">
    <text evidence="2">The sequence shown here is derived from an EMBL/GenBank/DDBJ whole genome shotgun (WGS) entry which is preliminary data.</text>
</comment>
<proteinExistence type="predicted"/>
<keyword evidence="3" id="KW-1185">Reference proteome</keyword>
<reference evidence="2 3" key="1">
    <citation type="journal article" date="2022" name="Nat. Ecol. Evol.">
        <title>A masculinizing supergene underlies an exaggerated male reproductive morph in a spider.</title>
        <authorList>
            <person name="Hendrickx F."/>
            <person name="De Corte Z."/>
            <person name="Sonet G."/>
            <person name="Van Belleghem S.M."/>
            <person name="Kostlbacher S."/>
            <person name="Vangestel C."/>
        </authorList>
    </citation>
    <scope>NUCLEOTIDE SEQUENCE [LARGE SCALE GENOMIC DNA]</scope>
    <source>
        <strain evidence="2">W744_W776</strain>
    </source>
</reference>
<dbReference type="Proteomes" id="UP000827092">
    <property type="component" value="Unassembled WGS sequence"/>
</dbReference>
<gene>
    <name evidence="2" type="ORF">JTE90_003815</name>
</gene>
<evidence type="ECO:0000256" key="1">
    <source>
        <dbReference type="SAM" id="MobiDB-lite"/>
    </source>
</evidence>
<evidence type="ECO:0000313" key="3">
    <source>
        <dbReference type="Proteomes" id="UP000827092"/>
    </source>
</evidence>
<feature type="compositionally biased region" description="Polar residues" evidence="1">
    <location>
        <begin position="43"/>
        <end position="52"/>
    </location>
</feature>
<name>A0AAV6VG69_9ARAC</name>
<evidence type="ECO:0000313" key="2">
    <source>
        <dbReference type="EMBL" id="KAG8195670.1"/>
    </source>
</evidence>
<dbReference type="EMBL" id="JAFNEN010000081">
    <property type="protein sequence ID" value="KAG8195670.1"/>
    <property type="molecule type" value="Genomic_DNA"/>
</dbReference>
<dbReference type="AlphaFoldDB" id="A0AAV6VG69"/>
<sequence length="76" mass="8840">MPFVRKQTAPRVYSRIIQSRRETVNKMPFARKQPREERANPRSFGSPTNSLTRAPLLAPHSFTSLLRALRILLRHS</sequence>
<organism evidence="2 3">
    <name type="scientific">Oedothorax gibbosus</name>
    <dbReference type="NCBI Taxonomy" id="931172"/>
    <lineage>
        <taxon>Eukaryota</taxon>
        <taxon>Metazoa</taxon>
        <taxon>Ecdysozoa</taxon>
        <taxon>Arthropoda</taxon>
        <taxon>Chelicerata</taxon>
        <taxon>Arachnida</taxon>
        <taxon>Araneae</taxon>
        <taxon>Araneomorphae</taxon>
        <taxon>Entelegynae</taxon>
        <taxon>Araneoidea</taxon>
        <taxon>Linyphiidae</taxon>
        <taxon>Erigoninae</taxon>
        <taxon>Oedothorax</taxon>
    </lineage>
</organism>
<feature type="region of interest" description="Disordered" evidence="1">
    <location>
        <begin position="25"/>
        <end position="53"/>
    </location>
</feature>